<organism evidence="8">
    <name type="scientific">uncultured marine microorganism HF4000_APKG5H11</name>
    <dbReference type="NCBI Taxonomy" id="455550"/>
    <lineage>
        <taxon>unclassified sequences</taxon>
        <taxon>environmental samples</taxon>
    </lineage>
</organism>
<dbReference type="AlphaFoldDB" id="B3T8K4"/>
<dbReference type="HAMAP" id="MF_01334">
    <property type="entry name" value="Ribosomal_bL25_CTC"/>
    <property type="match status" value="1"/>
</dbReference>
<dbReference type="Gene3D" id="2.40.240.10">
    <property type="entry name" value="Ribosomal Protein L25, Chain P"/>
    <property type="match status" value="1"/>
</dbReference>
<sequence>MRRHIFSSPVKVQNHDKPSVNIIGRAAPAQPWHSHSNWLMLLLDGCDSASPGAIPRAPFLLGIASHNHKRHKTTGDHRPMTTNAVEIELDPRELMGKKVGRLRRAGIVPVHLYGPGMEPRALQCNTSQLIRVLAKAGGATPIHITIQGESGTHLAFAREIQWDPKRDDLLHVDLLAADISRPVTAQVPIILVGESAGARTVSGTVMHQLRTVDIQALPLEMPSQIELDISVMEEPDSVIRVSDLAIPENATLLSDVEDLVVRIELPRVEVEAAVGVEEGLEEGEAGEDGGGADASEE</sequence>
<feature type="region of interest" description="Disordered" evidence="5">
    <location>
        <begin position="276"/>
        <end position="297"/>
    </location>
</feature>
<dbReference type="Pfam" id="PF14693">
    <property type="entry name" value="Ribosomal_TL5_C"/>
    <property type="match status" value="1"/>
</dbReference>
<evidence type="ECO:0000256" key="5">
    <source>
        <dbReference type="SAM" id="MobiDB-lite"/>
    </source>
</evidence>
<dbReference type="GO" id="GO:1990904">
    <property type="term" value="C:ribonucleoprotein complex"/>
    <property type="evidence" value="ECO:0007669"/>
    <property type="project" value="UniProtKB-KW"/>
</dbReference>
<accession>B3T8K4</accession>
<dbReference type="GO" id="GO:0003735">
    <property type="term" value="F:structural constituent of ribosome"/>
    <property type="evidence" value="ECO:0007669"/>
    <property type="project" value="InterPro"/>
</dbReference>
<dbReference type="NCBIfam" id="TIGR00731">
    <property type="entry name" value="bL25_bact_ctc"/>
    <property type="match status" value="1"/>
</dbReference>
<dbReference type="Pfam" id="PF01386">
    <property type="entry name" value="Ribosomal_L25p"/>
    <property type="match status" value="1"/>
</dbReference>
<dbReference type="SUPFAM" id="SSF50715">
    <property type="entry name" value="Ribosomal protein L25-like"/>
    <property type="match status" value="1"/>
</dbReference>
<evidence type="ECO:0000256" key="3">
    <source>
        <dbReference type="ARBA" id="ARBA00022980"/>
    </source>
</evidence>
<feature type="compositionally biased region" description="Gly residues" evidence="5">
    <location>
        <begin position="288"/>
        <end position="297"/>
    </location>
</feature>
<feature type="domain" description="Large ribosomal subunit protein bL25 L25" evidence="6">
    <location>
        <begin position="88"/>
        <end position="174"/>
    </location>
</feature>
<evidence type="ECO:0000256" key="1">
    <source>
        <dbReference type="ARBA" id="ARBA00022730"/>
    </source>
</evidence>
<evidence type="ECO:0000256" key="4">
    <source>
        <dbReference type="ARBA" id="ARBA00023274"/>
    </source>
</evidence>
<dbReference type="InterPro" id="IPR020056">
    <property type="entry name" value="Rbsml_bL25/Gln-tRNA_synth_N"/>
</dbReference>
<evidence type="ECO:0000313" key="8">
    <source>
        <dbReference type="EMBL" id="ABZ08912.1"/>
    </source>
</evidence>
<feature type="compositionally biased region" description="Acidic residues" evidence="5">
    <location>
        <begin position="278"/>
        <end position="287"/>
    </location>
</feature>
<dbReference type="InterPro" id="IPR029751">
    <property type="entry name" value="Ribosomal_L25_dom"/>
</dbReference>
<dbReference type="InterPro" id="IPR011035">
    <property type="entry name" value="Ribosomal_bL25/Gln-tRNA_synth"/>
</dbReference>
<dbReference type="Gene3D" id="2.170.120.20">
    <property type="entry name" value="Ribosomal protein L25, beta domain"/>
    <property type="match status" value="1"/>
</dbReference>
<keyword evidence="4" id="KW-0687">Ribonucleoprotein</keyword>
<keyword evidence="2" id="KW-0694">RNA-binding</keyword>
<feature type="domain" description="Large ribosomal subunit protein bL25 beta" evidence="7">
    <location>
        <begin position="183"/>
        <end position="267"/>
    </location>
</feature>
<dbReference type="InterPro" id="IPR020930">
    <property type="entry name" value="Ribosomal_uL5_bac-type"/>
</dbReference>
<protein>
    <submittedName>
        <fullName evidence="8">Putative ribosomal L25p family protein</fullName>
    </submittedName>
</protein>
<keyword evidence="3" id="KW-0689">Ribosomal protein</keyword>
<proteinExistence type="inferred from homology"/>
<evidence type="ECO:0000256" key="2">
    <source>
        <dbReference type="ARBA" id="ARBA00022884"/>
    </source>
</evidence>
<evidence type="ECO:0000259" key="7">
    <source>
        <dbReference type="Pfam" id="PF14693"/>
    </source>
</evidence>
<dbReference type="EMBL" id="EU016639">
    <property type="protein sequence ID" value="ABZ08912.1"/>
    <property type="molecule type" value="Genomic_DNA"/>
</dbReference>
<keyword evidence="1" id="KW-0699">rRNA-binding</keyword>
<dbReference type="CDD" id="cd00495">
    <property type="entry name" value="Ribosomal_L25_TL5_CTC"/>
    <property type="match status" value="1"/>
</dbReference>
<dbReference type="InterPro" id="IPR001021">
    <property type="entry name" value="Ribosomal_bL25_long"/>
</dbReference>
<dbReference type="PANTHER" id="PTHR33284">
    <property type="entry name" value="RIBOSOMAL PROTEIN L25/GLN-TRNA SYNTHETASE, ANTI-CODON-BINDING DOMAIN-CONTAINING PROTEIN"/>
    <property type="match status" value="1"/>
</dbReference>
<dbReference type="GO" id="GO:0008097">
    <property type="term" value="F:5S rRNA binding"/>
    <property type="evidence" value="ECO:0007669"/>
    <property type="project" value="InterPro"/>
</dbReference>
<evidence type="ECO:0000259" key="6">
    <source>
        <dbReference type="Pfam" id="PF01386"/>
    </source>
</evidence>
<dbReference type="PANTHER" id="PTHR33284:SF1">
    <property type="entry name" value="RIBOSOMAL PROTEIN L25_GLN-TRNA SYNTHETASE, ANTI-CODON-BINDING DOMAIN-CONTAINING PROTEIN"/>
    <property type="match status" value="1"/>
</dbReference>
<reference evidence="8" key="1">
    <citation type="journal article" date="2008" name="ISME J.">
        <title>Genomic patterns of recombination, clonal divergence and environment in marine microbial populations.</title>
        <authorList>
            <person name="Konstantinidis K.T."/>
            <person name="Delong E.F."/>
        </authorList>
    </citation>
    <scope>NUCLEOTIDE SEQUENCE</scope>
</reference>
<gene>
    <name evidence="8" type="ORF">ALOHA_HF4000APKG5H11ctg2g31</name>
</gene>
<dbReference type="InterPro" id="IPR020057">
    <property type="entry name" value="Ribosomal_bL25_b-dom"/>
</dbReference>
<dbReference type="InterPro" id="IPR037121">
    <property type="entry name" value="Ribosomal_bL25_C"/>
</dbReference>
<name>B3T8K4_9ZZZZ</name>